<accession>A0A7V6A1Q1</accession>
<dbReference type="Pfam" id="PF02096">
    <property type="entry name" value="60KD_IMP"/>
    <property type="match status" value="1"/>
</dbReference>
<dbReference type="PANTHER" id="PTHR12428:SF65">
    <property type="entry name" value="CYTOCHROME C OXIDASE ASSEMBLY PROTEIN COX18, MITOCHONDRIAL"/>
    <property type="match status" value="1"/>
</dbReference>
<dbReference type="InterPro" id="IPR028055">
    <property type="entry name" value="YidC/Oxa/ALB_C"/>
</dbReference>
<feature type="compositionally biased region" description="Low complexity" evidence="14">
    <location>
        <begin position="34"/>
        <end position="46"/>
    </location>
</feature>
<dbReference type="AlphaFoldDB" id="A0A7V6A1Q1"/>
<dbReference type="CDD" id="cd19961">
    <property type="entry name" value="EcYidC-like_peri"/>
    <property type="match status" value="1"/>
</dbReference>
<evidence type="ECO:0000259" key="15">
    <source>
        <dbReference type="Pfam" id="PF02096"/>
    </source>
</evidence>
<dbReference type="GO" id="GO:0015031">
    <property type="term" value="P:protein transport"/>
    <property type="evidence" value="ECO:0007669"/>
    <property type="project" value="UniProtKB-KW"/>
</dbReference>
<keyword evidence="9 13" id="KW-0472">Membrane</keyword>
<comment type="subunit">
    <text evidence="13">Interacts with the Sec translocase complex via SecD. Specifically interacts with transmembrane segments of nascent integral membrane proteins during membrane integration.</text>
</comment>
<evidence type="ECO:0000313" key="17">
    <source>
        <dbReference type="EMBL" id="HHS28443.1"/>
    </source>
</evidence>
<keyword evidence="10 13" id="KW-0143">Chaperone</keyword>
<feature type="domain" description="Membrane insertase YidC/Oxa/ALB C-terminal" evidence="15">
    <location>
        <begin position="372"/>
        <end position="558"/>
    </location>
</feature>
<feature type="transmembrane region" description="Helical" evidence="13">
    <location>
        <begin position="522"/>
        <end position="544"/>
    </location>
</feature>
<sequence length="561" mass="62389">METRTILAVVLSILVFLIFTFLGQHYAPPPPANAPEQVQPAEQAKPAPAPPAAVRPQPPVPPVASRPAGPAKDVVVETDLYRAVFSEQGAALKSFQLKNYRQSLPIETISKFHLGPVSFELERFQDQGRAAAKLKEMVTAAPNQPLPLSFSWVGRHLSVAPDLVYQASVPSLTLKGDQSGNLVFKGVTPEGLVVTRSYSFTGNNYVFRLHSTVANQGSAPLEGKIALDLTGTSAGEPHEAQALAVLANGKLEEFPSGKLKEPKVFAEKVKWIGLNELYFLAAAAPAEAPETQATLLETPPNQLMASLNLPEKINPNQDVPALYNFYFGPKNINDLKAANLSLDRVVHFGWFDWLARPALQFLIWLNGYIHNYGWSLIVLTILLRLVFWYPNHKSFQSMKVMQKIQPRVAEIRDKYKDDREGMNKELMNLYRTFKVNPLGGCLPMLLQLPVFLALYNMLGNSIELRHASFIPTLPFTNIVWLADLSAKDPLLITPIIMGASMFVQQKMSPSPGDPAQAKMMMFLPLIFTFLFLNFASGLVIYWLVNNILAIMQQYFTNKYIT</sequence>
<dbReference type="CDD" id="cd20070">
    <property type="entry name" value="5TM_YidC_Alb3"/>
    <property type="match status" value="1"/>
</dbReference>
<evidence type="ECO:0000256" key="4">
    <source>
        <dbReference type="ARBA" id="ARBA00022448"/>
    </source>
</evidence>
<dbReference type="GO" id="GO:0032977">
    <property type="term" value="F:membrane insertase activity"/>
    <property type="evidence" value="ECO:0007669"/>
    <property type="project" value="InterPro"/>
</dbReference>
<name>A0A7V6A1Q1_9BACT</name>
<dbReference type="Pfam" id="PF14849">
    <property type="entry name" value="YidC_periplas"/>
    <property type="match status" value="1"/>
</dbReference>
<dbReference type="InterPro" id="IPR019998">
    <property type="entry name" value="Membr_insert_YidC"/>
</dbReference>
<dbReference type="NCBIfam" id="TIGR03592">
    <property type="entry name" value="yidC_oxa1_cterm"/>
    <property type="match status" value="1"/>
</dbReference>
<keyword evidence="7 13" id="KW-0653">Protein transport</keyword>
<keyword evidence="8 13" id="KW-1133">Transmembrane helix</keyword>
<evidence type="ECO:0000256" key="6">
    <source>
        <dbReference type="ARBA" id="ARBA00022692"/>
    </source>
</evidence>
<comment type="similarity">
    <text evidence="2 13">Belongs to the OXA1/ALB3/YidC family. Type 1 subfamily.</text>
</comment>
<feature type="domain" description="Membrane insertase YidC N-terminal" evidence="16">
    <location>
        <begin position="118"/>
        <end position="357"/>
    </location>
</feature>
<evidence type="ECO:0000256" key="8">
    <source>
        <dbReference type="ARBA" id="ARBA00022989"/>
    </source>
</evidence>
<dbReference type="NCBIfam" id="TIGR03593">
    <property type="entry name" value="yidC_nterm"/>
    <property type="match status" value="2"/>
</dbReference>
<evidence type="ECO:0000256" key="12">
    <source>
        <dbReference type="ARBA" id="ARBA00033342"/>
    </source>
</evidence>
<dbReference type="GO" id="GO:0005886">
    <property type="term" value="C:plasma membrane"/>
    <property type="evidence" value="ECO:0007669"/>
    <property type="project" value="UniProtKB-SubCell"/>
</dbReference>
<evidence type="ECO:0000256" key="11">
    <source>
        <dbReference type="ARBA" id="ARBA00033245"/>
    </source>
</evidence>
<evidence type="ECO:0000256" key="13">
    <source>
        <dbReference type="HAMAP-Rule" id="MF_01810"/>
    </source>
</evidence>
<gene>
    <name evidence="13" type="primary">yidC</name>
    <name evidence="17" type="ORF">ENV52_01915</name>
</gene>
<comment type="caution">
    <text evidence="13">Lacks conserved residue(s) required for the propagation of feature annotation.</text>
</comment>
<dbReference type="Gene3D" id="2.70.98.90">
    <property type="match status" value="1"/>
</dbReference>
<dbReference type="InterPro" id="IPR028053">
    <property type="entry name" value="Membr_insert_YidC_N"/>
</dbReference>
<keyword evidence="6 13" id="KW-0812">Transmembrane</keyword>
<proteinExistence type="inferred from homology"/>
<organism evidence="17">
    <name type="scientific">Desulfobacca acetoxidans</name>
    <dbReference type="NCBI Taxonomy" id="60893"/>
    <lineage>
        <taxon>Bacteria</taxon>
        <taxon>Pseudomonadati</taxon>
        <taxon>Thermodesulfobacteriota</taxon>
        <taxon>Desulfobaccia</taxon>
        <taxon>Desulfobaccales</taxon>
        <taxon>Desulfobaccaceae</taxon>
        <taxon>Desulfobacca</taxon>
    </lineage>
</organism>
<comment type="caution">
    <text evidence="17">The sequence shown here is derived from an EMBL/GenBank/DDBJ whole genome shotgun (WGS) entry which is preliminary data.</text>
</comment>
<dbReference type="InterPro" id="IPR038221">
    <property type="entry name" value="YidC_periplasmic_sf"/>
</dbReference>
<protein>
    <recommendedName>
        <fullName evidence="3 13">Membrane protein insertase YidC</fullName>
    </recommendedName>
    <alternativeName>
        <fullName evidence="12 13">Foldase YidC</fullName>
    </alternativeName>
    <alternativeName>
        <fullName evidence="11 13">Membrane integrase YidC</fullName>
    </alternativeName>
    <alternativeName>
        <fullName evidence="13">Membrane protein YidC</fullName>
    </alternativeName>
</protein>
<comment type="function">
    <text evidence="13">Required for the insertion and/or proper folding and/or complex formation of integral membrane proteins into the membrane. Involved in integration of membrane proteins that insert both dependently and independently of the Sec translocase complex, as well as at least some lipoproteins. Aids folding of multispanning membrane proteins.</text>
</comment>
<evidence type="ECO:0000256" key="2">
    <source>
        <dbReference type="ARBA" id="ARBA00010527"/>
    </source>
</evidence>
<keyword evidence="5 13" id="KW-1003">Cell membrane</keyword>
<evidence type="ECO:0000256" key="3">
    <source>
        <dbReference type="ARBA" id="ARBA00015325"/>
    </source>
</evidence>
<dbReference type="InterPro" id="IPR047196">
    <property type="entry name" value="YidC_ALB_C"/>
</dbReference>
<evidence type="ECO:0000256" key="5">
    <source>
        <dbReference type="ARBA" id="ARBA00022475"/>
    </source>
</evidence>
<evidence type="ECO:0000256" key="1">
    <source>
        <dbReference type="ARBA" id="ARBA00004429"/>
    </source>
</evidence>
<dbReference type="PRINTS" id="PR01900">
    <property type="entry name" value="YIDCPROTEIN"/>
</dbReference>
<dbReference type="GO" id="GO:0051205">
    <property type="term" value="P:protein insertion into membrane"/>
    <property type="evidence" value="ECO:0007669"/>
    <property type="project" value="TreeGrafter"/>
</dbReference>
<evidence type="ECO:0000259" key="16">
    <source>
        <dbReference type="Pfam" id="PF14849"/>
    </source>
</evidence>
<evidence type="ECO:0000256" key="14">
    <source>
        <dbReference type="SAM" id="MobiDB-lite"/>
    </source>
</evidence>
<evidence type="ECO:0000256" key="7">
    <source>
        <dbReference type="ARBA" id="ARBA00022927"/>
    </source>
</evidence>
<comment type="subcellular location">
    <subcellularLocation>
        <location evidence="1">Cell inner membrane</location>
        <topology evidence="1">Multi-pass membrane protein</topology>
    </subcellularLocation>
    <subcellularLocation>
        <location evidence="13">Cell membrane</location>
        <topology evidence="13">Multi-pass membrane protein</topology>
    </subcellularLocation>
</comment>
<dbReference type="HAMAP" id="MF_01810">
    <property type="entry name" value="YidC_type1"/>
    <property type="match status" value="1"/>
</dbReference>
<evidence type="ECO:0000256" key="9">
    <source>
        <dbReference type="ARBA" id="ARBA00023136"/>
    </source>
</evidence>
<feature type="compositionally biased region" description="Pro residues" evidence="14">
    <location>
        <begin position="47"/>
        <end position="64"/>
    </location>
</feature>
<evidence type="ECO:0000256" key="10">
    <source>
        <dbReference type="ARBA" id="ARBA00023186"/>
    </source>
</evidence>
<dbReference type="EMBL" id="DTGR01000029">
    <property type="protein sequence ID" value="HHS28443.1"/>
    <property type="molecule type" value="Genomic_DNA"/>
</dbReference>
<dbReference type="InterPro" id="IPR001708">
    <property type="entry name" value="YidC/ALB3/OXA1/COX18"/>
</dbReference>
<feature type="region of interest" description="Disordered" evidence="14">
    <location>
        <begin position="30"/>
        <end position="69"/>
    </location>
</feature>
<reference evidence="17" key="1">
    <citation type="journal article" date="2020" name="mSystems">
        <title>Genome- and Community-Level Interaction Insights into Carbon Utilization and Element Cycling Functions of Hydrothermarchaeota in Hydrothermal Sediment.</title>
        <authorList>
            <person name="Zhou Z."/>
            <person name="Liu Y."/>
            <person name="Xu W."/>
            <person name="Pan J."/>
            <person name="Luo Z.H."/>
            <person name="Li M."/>
        </authorList>
    </citation>
    <scope>NUCLEOTIDE SEQUENCE [LARGE SCALE GENOMIC DNA]</scope>
    <source>
        <strain evidence="17">SpSt-767</strain>
    </source>
</reference>
<keyword evidence="4 13" id="KW-0813">Transport</keyword>
<feature type="transmembrane region" description="Helical" evidence="13">
    <location>
        <begin position="437"/>
        <end position="458"/>
    </location>
</feature>
<dbReference type="PANTHER" id="PTHR12428">
    <property type="entry name" value="OXA1"/>
    <property type="match status" value="1"/>
</dbReference>
<feature type="transmembrane region" description="Helical" evidence="13">
    <location>
        <begin position="372"/>
        <end position="389"/>
    </location>
</feature>
<dbReference type="PRINTS" id="PR00701">
    <property type="entry name" value="60KDINNERMP"/>
</dbReference>